<protein>
    <recommendedName>
        <fullName evidence="2">DUF659 domain-containing protein</fullName>
    </recommendedName>
</protein>
<feature type="compositionally biased region" description="Basic and acidic residues" evidence="1">
    <location>
        <begin position="649"/>
        <end position="665"/>
    </location>
</feature>
<gene>
    <name evidence="3" type="ORF">CK203_028918</name>
</gene>
<dbReference type="InterPro" id="IPR007021">
    <property type="entry name" value="DUF659"/>
</dbReference>
<dbReference type="Pfam" id="PF04937">
    <property type="entry name" value="DUF659"/>
    <property type="match status" value="1"/>
</dbReference>
<dbReference type="Proteomes" id="UP000288805">
    <property type="component" value="Unassembled WGS sequence"/>
</dbReference>
<feature type="region of interest" description="Disordered" evidence="1">
    <location>
        <begin position="597"/>
        <end position="665"/>
    </location>
</feature>
<dbReference type="SUPFAM" id="SSF53098">
    <property type="entry name" value="Ribonuclease H-like"/>
    <property type="match status" value="1"/>
</dbReference>
<name>A0A438IAD2_VITVI</name>
<feature type="domain" description="DUF659" evidence="2">
    <location>
        <begin position="164"/>
        <end position="312"/>
    </location>
</feature>
<feature type="compositionally biased region" description="Gly residues" evidence="1">
    <location>
        <begin position="548"/>
        <end position="566"/>
    </location>
</feature>
<evidence type="ECO:0000259" key="2">
    <source>
        <dbReference type="Pfam" id="PF04937"/>
    </source>
</evidence>
<proteinExistence type="predicted"/>
<feature type="region of interest" description="Disordered" evidence="1">
    <location>
        <begin position="55"/>
        <end position="75"/>
    </location>
</feature>
<feature type="compositionally biased region" description="Basic and acidic residues" evidence="1">
    <location>
        <begin position="513"/>
        <end position="524"/>
    </location>
</feature>
<comment type="caution">
    <text evidence="3">The sequence shown here is derived from an EMBL/GenBank/DDBJ whole genome shotgun (WGS) entry which is preliminary data.</text>
</comment>
<dbReference type="EMBL" id="QGNW01000128">
    <property type="protein sequence ID" value="RVW93685.1"/>
    <property type="molecule type" value="Genomic_DNA"/>
</dbReference>
<organism evidence="3 4">
    <name type="scientific">Vitis vinifera</name>
    <name type="common">Grape</name>
    <dbReference type="NCBI Taxonomy" id="29760"/>
    <lineage>
        <taxon>Eukaryota</taxon>
        <taxon>Viridiplantae</taxon>
        <taxon>Streptophyta</taxon>
        <taxon>Embryophyta</taxon>
        <taxon>Tracheophyta</taxon>
        <taxon>Spermatophyta</taxon>
        <taxon>Magnoliopsida</taxon>
        <taxon>eudicotyledons</taxon>
        <taxon>Gunneridae</taxon>
        <taxon>Pentapetalae</taxon>
        <taxon>rosids</taxon>
        <taxon>Vitales</taxon>
        <taxon>Vitaceae</taxon>
        <taxon>Viteae</taxon>
        <taxon>Vitis</taxon>
    </lineage>
</organism>
<feature type="compositionally biased region" description="Low complexity" evidence="1">
    <location>
        <begin position="575"/>
        <end position="584"/>
    </location>
</feature>
<feature type="compositionally biased region" description="Low complexity" evidence="1">
    <location>
        <begin position="614"/>
        <end position="628"/>
    </location>
</feature>
<accession>A0A438IAD2</accession>
<reference evidence="3 4" key="1">
    <citation type="journal article" date="2018" name="PLoS Genet.">
        <title>Population sequencing reveals clonal diversity and ancestral inbreeding in the grapevine cultivar Chardonnay.</title>
        <authorList>
            <person name="Roach M.J."/>
            <person name="Johnson D.L."/>
            <person name="Bohlmann J."/>
            <person name="van Vuuren H.J."/>
            <person name="Jones S.J."/>
            <person name="Pretorius I.S."/>
            <person name="Schmidt S.A."/>
            <person name="Borneman A.R."/>
        </authorList>
    </citation>
    <scope>NUCLEOTIDE SEQUENCE [LARGE SCALE GENOMIC DNA]</scope>
    <source>
        <strain evidence="4">cv. Chardonnay</strain>
        <tissue evidence="3">Leaf</tissue>
    </source>
</reference>
<feature type="region of interest" description="Disordered" evidence="1">
    <location>
        <begin position="510"/>
        <end position="584"/>
    </location>
</feature>
<dbReference type="AlphaFoldDB" id="A0A438IAD2"/>
<dbReference type="PANTHER" id="PTHR32166">
    <property type="entry name" value="OSJNBA0013A04.12 PROTEIN"/>
    <property type="match status" value="1"/>
</dbReference>
<dbReference type="InterPro" id="IPR012337">
    <property type="entry name" value="RNaseH-like_sf"/>
</dbReference>
<evidence type="ECO:0000313" key="3">
    <source>
        <dbReference type="EMBL" id="RVW93685.1"/>
    </source>
</evidence>
<evidence type="ECO:0000256" key="1">
    <source>
        <dbReference type="SAM" id="MobiDB-lite"/>
    </source>
</evidence>
<sequence length="665" mass="75287">MASKHDIGWEHAEPVGGSRRITKCDFDDEIEEVAMADFERRQMKQAMKESRGIFEEGGQEHQKGGSSSQPSNARIKRGLTRSFSVREGASIPLKGIDPYMFPSKHKSIKSLFSTEGVKKVGKAISKFFLFNAIPFNAADSGPYYQSIIDTIAEVGSDIKGPTGYQIGNTDLEEEVQELEVYITTLKAKWPIYGCTIMCDGWSSRTRKPIINFMIYCDRSMIYHSSVDTTNILKTADYIFSLMDKVVEEVGEKNVVQVVTDNEASFKAASMLLMEKRKHLFWSPCATHYIDLMLEDIGSMKQINETLNQAKMITGFIYNSLKVVNLMKVFTKNRDQLRPGITRFAIELISLESLIRYEADLKRMCTTNEWCEFNKDRSKKSLRNKPILSIIYEAMDRAKLAIKASVKQWEKYWEVIDRRWDGQLHRHLHATVGFKEVIKRLEPDLDRQAKVINKVKLFVDGQGEFGSALTKKAINQSLLAEWWNNYGDEGPHLQKIAVKILSQTCSSSGLFTNEKGRERDVDSRCKGKASRTISSKSSSNDGDNRGSRRGGGTSESTGGDGSTGGEGYSNTETRASDSYGYDQSSSSSSISYRGFGYYQSGVDPEQPSKPYFPNYGSSSQSSHPTYSSYEQLFQPYPHYRNCHPNLYARHRTDDDDFEPPRHSTWN</sequence>
<dbReference type="PANTHER" id="PTHR32166:SF105">
    <property type="entry name" value="HAT DIMERIZATION DOMAIN-CONTAINING PROTEIN"/>
    <property type="match status" value="1"/>
</dbReference>
<evidence type="ECO:0000313" key="4">
    <source>
        <dbReference type="Proteomes" id="UP000288805"/>
    </source>
</evidence>